<dbReference type="Proteomes" id="UP000254150">
    <property type="component" value="Unassembled WGS sequence"/>
</dbReference>
<organism evidence="2 3">
    <name type="scientific">Streptomyces griseus</name>
    <dbReference type="NCBI Taxonomy" id="1911"/>
    <lineage>
        <taxon>Bacteria</taxon>
        <taxon>Bacillati</taxon>
        <taxon>Actinomycetota</taxon>
        <taxon>Actinomycetes</taxon>
        <taxon>Kitasatosporales</taxon>
        <taxon>Streptomycetaceae</taxon>
        <taxon>Streptomyces</taxon>
    </lineage>
</organism>
<feature type="region of interest" description="Disordered" evidence="1">
    <location>
        <begin position="1"/>
        <end position="20"/>
    </location>
</feature>
<dbReference type="PIRSF" id="PIRSF028743">
    <property type="entry name" value="GvpO_protein"/>
    <property type="match status" value="1"/>
</dbReference>
<accession>A0A380MNL5</accession>
<sequence length="102" mass="10925">MAKDEENGGKEGGGAAPKRVGISEAMRQAAGQLAELIGCRPSSVSSMKATEDGWTADVEVVEIEKVPDTTSVMASYHVSLGKQGELLGYERTHRYTRGQVDR</sequence>
<proteinExistence type="predicted"/>
<reference evidence="2 3" key="1">
    <citation type="submission" date="2018-06" db="EMBL/GenBank/DDBJ databases">
        <authorList>
            <consortium name="Pathogen Informatics"/>
            <person name="Doyle S."/>
        </authorList>
    </citation>
    <scope>NUCLEOTIDE SEQUENCE [LARGE SCALE GENOMIC DNA]</scope>
    <source>
        <strain evidence="2 3">NCTC7807</strain>
    </source>
</reference>
<dbReference type="GeneID" id="95070494"/>
<dbReference type="RefSeq" id="WP_100456286.1">
    <property type="nucleotide sequence ID" value="NZ_UHID01000001.1"/>
</dbReference>
<dbReference type="GO" id="GO:0031412">
    <property type="term" value="P:gas vesicle organization"/>
    <property type="evidence" value="ECO:0007669"/>
    <property type="project" value="InterPro"/>
</dbReference>
<evidence type="ECO:0000313" key="2">
    <source>
        <dbReference type="EMBL" id="SUO93493.1"/>
    </source>
</evidence>
<dbReference type="EMBL" id="UHID01000001">
    <property type="protein sequence ID" value="SUO93493.1"/>
    <property type="molecule type" value="Genomic_DNA"/>
</dbReference>
<dbReference type="AlphaFoldDB" id="A0A380MNL5"/>
<name>A0A380MNL5_STRGR</name>
<protein>
    <submittedName>
        <fullName evidence="2">Gas vesicle synthesis protein</fullName>
    </submittedName>
</protein>
<gene>
    <name evidence="2" type="ORF">NCTC7807_00390</name>
</gene>
<evidence type="ECO:0000313" key="3">
    <source>
        <dbReference type="Proteomes" id="UP000254150"/>
    </source>
</evidence>
<dbReference type="Pfam" id="PF05800">
    <property type="entry name" value="GvpO"/>
    <property type="match status" value="1"/>
</dbReference>
<evidence type="ECO:0000256" key="1">
    <source>
        <dbReference type="SAM" id="MobiDB-lite"/>
    </source>
</evidence>
<dbReference type="InterPro" id="IPR008634">
    <property type="entry name" value="Gas-vesicle_GvpO"/>
</dbReference>